<organism evidence="10 11">
    <name type="scientific">Mycoplasma zalophi</name>
    <dbReference type="NCBI Taxonomy" id="191287"/>
    <lineage>
        <taxon>Bacteria</taxon>
        <taxon>Bacillati</taxon>
        <taxon>Mycoplasmatota</taxon>
        <taxon>Mollicutes</taxon>
        <taxon>Mycoplasmataceae</taxon>
        <taxon>Mycoplasma</taxon>
    </lineage>
</organism>
<feature type="domain" description="tRNA synthetases class I catalytic" evidence="9">
    <location>
        <begin position="3"/>
        <end position="289"/>
    </location>
</feature>
<comment type="similarity">
    <text evidence="8">Belongs to the class-I aminoacyl-tRNA synthetase family.</text>
</comment>
<protein>
    <recommendedName>
        <fullName evidence="8">Cysteine--tRNA ligase</fullName>
        <ecNumber evidence="8">6.1.1.16</ecNumber>
    </recommendedName>
    <alternativeName>
        <fullName evidence="8">Cysteinyl-tRNA synthetase</fullName>
        <shortName evidence="8">CysRS</shortName>
    </alternativeName>
</protein>
<feature type="short sequence motif" description="'KMSKS' region" evidence="8">
    <location>
        <begin position="242"/>
        <end position="246"/>
    </location>
</feature>
<evidence type="ECO:0000256" key="8">
    <source>
        <dbReference type="HAMAP-Rule" id="MF_00041"/>
    </source>
</evidence>
<evidence type="ECO:0000256" key="7">
    <source>
        <dbReference type="ARBA" id="ARBA00023146"/>
    </source>
</evidence>
<dbReference type="Pfam" id="PF01406">
    <property type="entry name" value="tRNA-synt_1e"/>
    <property type="match status" value="1"/>
</dbReference>
<feature type="binding site" evidence="8">
    <location>
        <position position="184"/>
    </location>
    <ligand>
        <name>Zn(2+)</name>
        <dbReference type="ChEBI" id="CHEBI:29105"/>
    </ligand>
</feature>
<proteinExistence type="inferred from homology"/>
<dbReference type="HAMAP" id="MF_00041">
    <property type="entry name" value="Cys_tRNA_synth"/>
    <property type="match status" value="1"/>
</dbReference>
<comment type="catalytic activity">
    <reaction evidence="8">
        <text>tRNA(Cys) + L-cysteine + ATP = L-cysteinyl-tRNA(Cys) + AMP + diphosphate</text>
        <dbReference type="Rhea" id="RHEA:17773"/>
        <dbReference type="Rhea" id="RHEA-COMP:9661"/>
        <dbReference type="Rhea" id="RHEA-COMP:9679"/>
        <dbReference type="ChEBI" id="CHEBI:30616"/>
        <dbReference type="ChEBI" id="CHEBI:33019"/>
        <dbReference type="ChEBI" id="CHEBI:35235"/>
        <dbReference type="ChEBI" id="CHEBI:78442"/>
        <dbReference type="ChEBI" id="CHEBI:78517"/>
        <dbReference type="ChEBI" id="CHEBI:456215"/>
        <dbReference type="EC" id="6.1.1.16"/>
    </reaction>
</comment>
<dbReference type="Proteomes" id="UP000718793">
    <property type="component" value="Unassembled WGS sequence"/>
</dbReference>
<keyword evidence="4 8" id="KW-0862">Zinc</keyword>
<keyword evidence="5 8" id="KW-0067">ATP-binding</keyword>
<accession>A0ABS6DNU2</accession>
<gene>
    <name evidence="8 10" type="primary">cysS</name>
    <name evidence="10" type="ORF">KQ875_00065</name>
</gene>
<comment type="subcellular location">
    <subcellularLocation>
        <location evidence="8">Cytoplasm</location>
    </subcellularLocation>
</comment>
<dbReference type="NCBIfam" id="TIGR00435">
    <property type="entry name" value="cysS"/>
    <property type="match status" value="1"/>
</dbReference>
<evidence type="ECO:0000256" key="3">
    <source>
        <dbReference type="ARBA" id="ARBA00022741"/>
    </source>
</evidence>
<evidence type="ECO:0000259" key="9">
    <source>
        <dbReference type="Pfam" id="PF01406"/>
    </source>
</evidence>
<dbReference type="InterPro" id="IPR015803">
    <property type="entry name" value="Cys-tRNA-ligase"/>
</dbReference>
<comment type="cofactor">
    <cofactor evidence="8">
        <name>Zn(2+)</name>
        <dbReference type="ChEBI" id="CHEBI:29105"/>
    </cofactor>
    <text evidence="8">Binds 1 zinc ion per subunit.</text>
</comment>
<keyword evidence="8" id="KW-0963">Cytoplasm</keyword>
<evidence type="ECO:0000256" key="4">
    <source>
        <dbReference type="ARBA" id="ARBA00022833"/>
    </source>
</evidence>
<keyword evidence="1 8" id="KW-0436">Ligase</keyword>
<evidence type="ECO:0000313" key="11">
    <source>
        <dbReference type="Proteomes" id="UP000718793"/>
    </source>
</evidence>
<evidence type="ECO:0000256" key="1">
    <source>
        <dbReference type="ARBA" id="ARBA00022598"/>
    </source>
</evidence>
<dbReference type="GO" id="GO:0004817">
    <property type="term" value="F:cysteine-tRNA ligase activity"/>
    <property type="evidence" value="ECO:0007669"/>
    <property type="project" value="UniProtKB-EC"/>
</dbReference>
<dbReference type="EC" id="6.1.1.16" evidence="8"/>
<dbReference type="InterPro" id="IPR032678">
    <property type="entry name" value="tRNA-synt_1_cat_dom"/>
</dbReference>
<keyword evidence="6 8" id="KW-0648">Protein biosynthesis</keyword>
<dbReference type="InterPro" id="IPR024909">
    <property type="entry name" value="Cys-tRNA/MSH_ligase"/>
</dbReference>
<dbReference type="PANTHER" id="PTHR10890:SF3">
    <property type="entry name" value="CYSTEINE--TRNA LIGASE, CYTOPLASMIC"/>
    <property type="match status" value="1"/>
</dbReference>
<feature type="binding site" evidence="8">
    <location>
        <position position="210"/>
    </location>
    <ligand>
        <name>Zn(2+)</name>
        <dbReference type="ChEBI" id="CHEBI:29105"/>
    </ligand>
</feature>
<feature type="binding site" evidence="8">
    <location>
        <position position="245"/>
    </location>
    <ligand>
        <name>ATP</name>
        <dbReference type="ChEBI" id="CHEBI:30616"/>
    </ligand>
</feature>
<dbReference type="EMBL" id="JAHMHH010000001">
    <property type="protein sequence ID" value="MBU4691996.1"/>
    <property type="molecule type" value="Genomic_DNA"/>
</dbReference>
<name>A0ABS6DNU2_9MOLU</name>
<feature type="binding site" evidence="8">
    <location>
        <position position="7"/>
    </location>
    <ligand>
        <name>Zn(2+)</name>
        <dbReference type="ChEBI" id="CHEBI:29105"/>
    </ligand>
</feature>
<dbReference type="RefSeq" id="WP_216488206.1">
    <property type="nucleotide sequence ID" value="NZ_JAHMHH010000001.1"/>
</dbReference>
<evidence type="ECO:0000313" key="10">
    <source>
        <dbReference type="EMBL" id="MBU4691996.1"/>
    </source>
</evidence>
<feature type="short sequence motif" description="'HIGH' region" evidence="8">
    <location>
        <begin position="9"/>
        <end position="19"/>
    </location>
</feature>
<keyword evidence="3 8" id="KW-0547">Nucleotide-binding</keyword>
<comment type="subunit">
    <text evidence="8">Monomer.</text>
</comment>
<comment type="caution">
    <text evidence="10">The sequence shown here is derived from an EMBL/GenBank/DDBJ whole genome shotgun (WGS) entry which is preliminary data.</text>
</comment>
<keyword evidence="2 8" id="KW-0479">Metal-binding</keyword>
<evidence type="ECO:0000256" key="2">
    <source>
        <dbReference type="ARBA" id="ARBA00022723"/>
    </source>
</evidence>
<feature type="binding site" evidence="8">
    <location>
        <position position="214"/>
    </location>
    <ligand>
        <name>Zn(2+)</name>
        <dbReference type="ChEBI" id="CHEBI:29105"/>
    </ligand>
</feature>
<reference evidence="10" key="1">
    <citation type="submission" date="2021-06" db="EMBL/GenBank/DDBJ databases">
        <title>Novel Mycoplasma species detected in California sea lions (Zalophus californianus) from the USA.</title>
        <authorList>
            <person name="Volokhov D.V."/>
            <person name="Furtak V.A."/>
            <person name="Zagorodnyaya T.A."/>
        </authorList>
    </citation>
    <scope>NUCLEOTIDE SEQUENCE [LARGE SCALE GENOMIC DNA]</scope>
    <source>
        <strain evidence="10">CSL 5346</strain>
    </source>
</reference>
<evidence type="ECO:0000256" key="5">
    <source>
        <dbReference type="ARBA" id="ARBA00022840"/>
    </source>
</evidence>
<dbReference type="PANTHER" id="PTHR10890">
    <property type="entry name" value="CYSTEINYL-TRNA SYNTHETASE"/>
    <property type="match status" value="1"/>
</dbReference>
<keyword evidence="7 8" id="KW-0030">Aminoacyl-tRNA synthetase</keyword>
<keyword evidence="11" id="KW-1185">Reference proteome</keyword>
<sequence>MKKYYVCGPTVYNLVHIGNMRPILTFDILVRGQKYLGEEIFFLHNITDIDDKIINRAIELNISETQLANENTELYLKLLEDFNILKPTKIARVTDSLDIIYDFVNKLIEKKSAYQKGVNVFFDIEKNKEFYGEISNQKIENMEYEQSDYEKNHPADFALWKDTKVGIKYDAPFGSGRPGWHTECAALISHYLGDDTIDIHGGGSDLTFPHNENENIQFRALTNKPLAKTWLHFGTLNLNDEKMSKSLGNIITAREFIDLHGADTLRLIYLQTSYSKPFNLTTEFIETSKKMIAKFENIIKKYLITNKDEEIDFQLVKEIAKEASNLNTSNVMKYLYELSKNKNKSATFLEAIKMLGFNIANTKITEEQTKLYSEWQKLLAEKKFEEADKIREILKTWNLI</sequence>
<evidence type="ECO:0000256" key="6">
    <source>
        <dbReference type="ARBA" id="ARBA00022917"/>
    </source>
</evidence>